<dbReference type="AlphaFoldDB" id="A0A0A7EB36"/>
<evidence type="ECO:0000256" key="1">
    <source>
        <dbReference type="SAM" id="SignalP"/>
    </source>
</evidence>
<evidence type="ECO:0000313" key="3">
    <source>
        <dbReference type="Proteomes" id="UP000030341"/>
    </source>
</evidence>
<protein>
    <submittedName>
        <fullName evidence="2">Uncharacterized protein</fullName>
    </submittedName>
</protein>
<accession>A0A0A7EB36</accession>
<dbReference type="HOGENOM" id="CLU_587760_0_0_6"/>
<dbReference type="OrthoDB" id="6286400at2"/>
<name>A0A0A7EB36_9GAMM</name>
<keyword evidence="1" id="KW-0732">Signal</keyword>
<evidence type="ECO:0000313" key="2">
    <source>
        <dbReference type="EMBL" id="AIY63835.1"/>
    </source>
</evidence>
<feature type="chain" id="PRO_5002028203" evidence="1">
    <location>
        <begin position="28"/>
        <end position="465"/>
    </location>
</feature>
<gene>
    <name evidence="2" type="ORF">OM33_00620</name>
</gene>
<reference evidence="2 3" key="1">
    <citation type="submission" date="2014-11" db="EMBL/GenBank/DDBJ databases">
        <title>Complete Genome Sequence of Pseudoalteromonas sp. Strain OCN003 Isolated from Kaneohe Bay, Oahu, Hawaii.</title>
        <authorList>
            <person name="Beurmann S."/>
            <person name="Videau P."/>
            <person name="Ushijima B."/>
            <person name="Smith A.M."/>
            <person name="Aeby G.S."/>
            <person name="Callahan S.M."/>
            <person name="Belcaid M."/>
        </authorList>
    </citation>
    <scope>NUCLEOTIDE SEQUENCE [LARGE SCALE GENOMIC DNA]</scope>
    <source>
        <strain evidence="2 3">OCN003</strain>
    </source>
</reference>
<dbReference type="SUPFAM" id="SSF48452">
    <property type="entry name" value="TPR-like"/>
    <property type="match status" value="1"/>
</dbReference>
<dbReference type="Gene3D" id="1.25.40.10">
    <property type="entry name" value="Tetratricopeptide repeat domain"/>
    <property type="match status" value="1"/>
</dbReference>
<dbReference type="EMBL" id="CP009888">
    <property type="protein sequence ID" value="AIY63835.1"/>
    <property type="molecule type" value="Genomic_DNA"/>
</dbReference>
<dbReference type="eggNOG" id="COG0457">
    <property type="taxonomic scope" value="Bacteria"/>
</dbReference>
<organism evidence="2 3">
    <name type="scientific">Pseudoalteromonas piratica</name>
    <dbReference type="NCBI Taxonomy" id="1348114"/>
    <lineage>
        <taxon>Bacteria</taxon>
        <taxon>Pseudomonadati</taxon>
        <taxon>Pseudomonadota</taxon>
        <taxon>Gammaproteobacteria</taxon>
        <taxon>Alteromonadales</taxon>
        <taxon>Pseudoalteromonadaceae</taxon>
        <taxon>Pseudoalteromonas</taxon>
    </lineage>
</organism>
<dbReference type="STRING" id="1348114.OM33_00620"/>
<sequence length="465" mass="53753">MKTIKKTPLILGLLVTSQLLLPCFANNKNDNINAFDQAMQHVERGEWVAAEALLNYQLSQSPEQHRVRLELALTQMQLTKYSEAKSHLLALRKVSELPDNVRFNIELLLNEINEKQQQVAPTSAHQWGLVGSLATGYDDNVRFSFGDYFLDDDPYLDSFYFVLPDGKEYFISEKGYLYSLDGEIVMPDELGIDIAPFIEKPNTTFIESTALVKYNYIGDRVTWKNNLLIRNIDNYDFSDYDKLLYKLDSELVWPISSDKEIGVQLEQRNQFRGGQPQIKSSAIKLGYRFFFDTSEWHVYGQYMDRTFETIEVKFGDFSYTNYGFDNTSWALGVEWNKLFYNNRLLAKVQFELKNNDASDGLNYQGGILKTALVYQITDEWSAVGYAHFFQQDYKQSDLENVYGLEAGSDIASIDKSLRIGAKIEYQMNEHLSTFLSTDWGERSSDIYWGVHSNTVRIKLGFNYEF</sequence>
<feature type="signal peptide" evidence="1">
    <location>
        <begin position="1"/>
        <end position="27"/>
    </location>
</feature>
<dbReference type="Proteomes" id="UP000030341">
    <property type="component" value="Chromosome 1"/>
</dbReference>
<proteinExistence type="predicted"/>
<dbReference type="RefSeq" id="WP_038637413.1">
    <property type="nucleotide sequence ID" value="NZ_CP009888.1"/>
</dbReference>
<dbReference type="InterPro" id="IPR011990">
    <property type="entry name" value="TPR-like_helical_dom_sf"/>
</dbReference>
<keyword evidence="3" id="KW-1185">Reference proteome</keyword>
<dbReference type="KEGG" id="pseo:OM33_00620"/>